<dbReference type="GeneID" id="64117616"/>
<dbReference type="Proteomes" id="UP000241209">
    <property type="component" value="Unassembled WGS sequence"/>
</dbReference>
<organism evidence="3 4">
    <name type="scientific">Mammaliicoccus vitulinus</name>
    <dbReference type="NCBI Taxonomy" id="71237"/>
    <lineage>
        <taxon>Bacteria</taxon>
        <taxon>Bacillati</taxon>
        <taxon>Bacillota</taxon>
        <taxon>Bacilli</taxon>
        <taxon>Bacillales</taxon>
        <taxon>Staphylococcaceae</taxon>
        <taxon>Mammaliicoccus</taxon>
    </lineage>
</organism>
<accession>A0A2T4PXA5</accession>
<evidence type="ECO:0008006" key="5">
    <source>
        <dbReference type="Google" id="ProtNLM"/>
    </source>
</evidence>
<dbReference type="AlphaFoldDB" id="A0A2T4PXA5"/>
<feature type="signal peptide" evidence="2">
    <location>
        <begin position="1"/>
        <end position="19"/>
    </location>
</feature>
<protein>
    <recommendedName>
        <fullName evidence="5">Lipoprotein</fullName>
    </recommendedName>
</protein>
<evidence type="ECO:0000256" key="2">
    <source>
        <dbReference type="SAM" id="SignalP"/>
    </source>
</evidence>
<keyword evidence="2" id="KW-0732">Signal</keyword>
<feature type="region of interest" description="Disordered" evidence="1">
    <location>
        <begin position="218"/>
        <end position="275"/>
    </location>
</feature>
<sequence>MKFKYLGIGVILATMTLSACDININTGSGSDTKDAKDSNEQAENSNDNNNDDNQSSSNNNTSSDNNNQKRNSNNDKSIVTRGNVIDFVESYEGHSLDTDQYNYKEPEKDDNGSWGFSFTDNDGDLAGSYIVDKYGNVTKYDEDGEIDNNDDDDSTSVTRGNVIDFVESYEGHSLDTDQYTYKEPEKNDKGNWGFSFTDKDGNLAGSYIVDKYGSVTKYDEDGEIDNGSDDDDDSTSVTRGNVIDFVESYEGHSLDTDQYTYKEPEQSNNGDWGFSFTDKDGNLAGSYIVDEYGDVTKYDEDGDPE</sequence>
<feature type="compositionally biased region" description="Basic and acidic residues" evidence="1">
    <location>
        <begin position="249"/>
        <end position="265"/>
    </location>
</feature>
<dbReference type="EMBL" id="PZFK01000001">
    <property type="protein sequence ID" value="PTI31169.1"/>
    <property type="molecule type" value="Genomic_DNA"/>
</dbReference>
<comment type="caution">
    <text evidence="3">The sequence shown here is derived from an EMBL/GenBank/DDBJ whole genome shotgun (WGS) entry which is preliminary data.</text>
</comment>
<evidence type="ECO:0000313" key="3">
    <source>
        <dbReference type="EMBL" id="PTI31169.1"/>
    </source>
</evidence>
<evidence type="ECO:0000313" key="4">
    <source>
        <dbReference type="Proteomes" id="UP000241209"/>
    </source>
</evidence>
<reference evidence="3 4" key="1">
    <citation type="journal article" date="2016" name="Front. Microbiol.">
        <title>Comprehensive Phylogenetic Analysis of Bovine Non-aureus Staphylococci Species Based on Whole-Genome Sequencing.</title>
        <authorList>
            <person name="Naushad S."/>
            <person name="Barkema H.W."/>
            <person name="Luby C."/>
            <person name="Condas L.A."/>
            <person name="Nobrega D.B."/>
            <person name="Carson D.A."/>
            <person name="De Buck J."/>
        </authorList>
    </citation>
    <scope>NUCLEOTIDE SEQUENCE [LARGE SCALE GENOMIC DNA]</scope>
    <source>
        <strain evidence="3 4">SNUC 2204</strain>
    </source>
</reference>
<feature type="compositionally biased region" description="Low complexity" evidence="1">
    <location>
        <begin position="41"/>
        <end position="77"/>
    </location>
</feature>
<feature type="compositionally biased region" description="Acidic residues" evidence="1">
    <location>
        <begin position="220"/>
        <end position="234"/>
    </location>
</feature>
<feature type="chain" id="PRO_5039695168" description="Lipoprotein" evidence="2">
    <location>
        <begin position="20"/>
        <end position="305"/>
    </location>
</feature>
<evidence type="ECO:0000256" key="1">
    <source>
        <dbReference type="SAM" id="MobiDB-lite"/>
    </source>
</evidence>
<gene>
    <name evidence="3" type="ORF">BU072_00810</name>
</gene>
<feature type="region of interest" description="Disordered" evidence="1">
    <location>
        <begin position="27"/>
        <end position="80"/>
    </location>
</feature>
<proteinExistence type="predicted"/>
<dbReference type="STRING" id="1167632.GCA_000286335_00293"/>
<dbReference type="PROSITE" id="PS51257">
    <property type="entry name" value="PROKAR_LIPOPROTEIN"/>
    <property type="match status" value="1"/>
</dbReference>
<name>A0A2T4PXA5_9STAP</name>
<dbReference type="OrthoDB" id="2136654at2"/>
<dbReference type="RefSeq" id="WP_107556528.1">
    <property type="nucleotide sequence ID" value="NZ_BMDF01000005.1"/>
</dbReference>